<dbReference type="Gene3D" id="2.40.50.100">
    <property type="match status" value="1"/>
</dbReference>
<dbReference type="Pfam" id="PF00289">
    <property type="entry name" value="Biotin_carb_N"/>
    <property type="match status" value="1"/>
</dbReference>
<evidence type="ECO:0000256" key="4">
    <source>
        <dbReference type="ARBA" id="ARBA00022516"/>
    </source>
</evidence>
<dbReference type="CDD" id="cd06850">
    <property type="entry name" value="biotinyl_domain"/>
    <property type="match status" value="1"/>
</dbReference>
<reference evidence="23 24" key="1">
    <citation type="journal article" date="2018" name="Genome Biol. Evol.">
        <title>Multiple Roots of Fruiting Body Formation in Amoebozoa.</title>
        <authorList>
            <person name="Hillmann F."/>
            <person name="Forbes G."/>
            <person name="Novohradska S."/>
            <person name="Ferling I."/>
            <person name="Riege K."/>
            <person name="Groth M."/>
            <person name="Westermann M."/>
            <person name="Marz M."/>
            <person name="Spaller T."/>
            <person name="Winckler T."/>
            <person name="Schaap P."/>
            <person name="Glockner G."/>
        </authorList>
    </citation>
    <scope>NUCLEOTIDE SEQUENCE [LARGE SCALE GENOMIC DNA]</scope>
    <source>
        <strain evidence="23 24">Jena</strain>
    </source>
</reference>
<dbReference type="InterPro" id="IPR007720">
    <property type="entry name" value="PigQ/GPI1"/>
</dbReference>
<keyword evidence="4" id="KW-0444">Lipid biosynthesis</keyword>
<keyword evidence="11" id="KW-0092">Biotin</keyword>
<evidence type="ECO:0000256" key="11">
    <source>
        <dbReference type="ARBA" id="ARBA00023267"/>
    </source>
</evidence>
<dbReference type="InterPro" id="IPR005482">
    <property type="entry name" value="Biotin_COase_C"/>
</dbReference>
<comment type="cofactor">
    <cofactor evidence="1">
        <name>Mn(2+)</name>
        <dbReference type="ChEBI" id="CHEBI:29035"/>
    </cofactor>
</comment>
<feature type="domain" description="Lipoyl-binding" evidence="18">
    <location>
        <begin position="1255"/>
        <end position="1329"/>
    </location>
</feature>
<evidence type="ECO:0000259" key="18">
    <source>
        <dbReference type="PROSITE" id="PS50968"/>
    </source>
</evidence>
<comment type="pathway">
    <text evidence="3">Lipid metabolism; malonyl-CoA biosynthesis; malonyl-CoA from acetyl-CoA: step 1/1.</text>
</comment>
<name>A0A2P6N3D0_9EUKA</name>
<evidence type="ECO:0000256" key="6">
    <source>
        <dbReference type="ARBA" id="ARBA00022741"/>
    </source>
</evidence>
<dbReference type="InterPro" id="IPR005481">
    <property type="entry name" value="BC-like_N"/>
</dbReference>
<dbReference type="Pfam" id="PF05024">
    <property type="entry name" value="Gpi1"/>
    <property type="match status" value="1"/>
</dbReference>
<dbReference type="Gene3D" id="3.90.1770.10">
    <property type="entry name" value="PreATP-grasp domain"/>
    <property type="match status" value="1"/>
</dbReference>
<keyword evidence="9" id="KW-0443">Lipid metabolism</keyword>
<organism evidence="23 24">
    <name type="scientific">Planoprotostelium fungivorum</name>
    <dbReference type="NCBI Taxonomy" id="1890364"/>
    <lineage>
        <taxon>Eukaryota</taxon>
        <taxon>Amoebozoa</taxon>
        <taxon>Evosea</taxon>
        <taxon>Variosea</taxon>
        <taxon>Cavosteliida</taxon>
        <taxon>Cavosteliaceae</taxon>
        <taxon>Planoprotostelium</taxon>
    </lineage>
</organism>
<evidence type="ECO:0000256" key="17">
    <source>
        <dbReference type="SAM" id="Phobius"/>
    </source>
</evidence>
<evidence type="ECO:0000259" key="20">
    <source>
        <dbReference type="PROSITE" id="PS50979"/>
    </source>
</evidence>
<dbReference type="Pfam" id="PF08326">
    <property type="entry name" value="ACC_central"/>
    <property type="match status" value="1"/>
</dbReference>
<evidence type="ECO:0000256" key="15">
    <source>
        <dbReference type="PROSITE-ProRule" id="PRU00409"/>
    </source>
</evidence>
<dbReference type="InterPro" id="IPR034733">
    <property type="entry name" value="AcCoA_carboxyl_beta"/>
</dbReference>
<keyword evidence="17" id="KW-0812">Transmembrane</keyword>
<feature type="transmembrane region" description="Helical" evidence="17">
    <location>
        <begin position="453"/>
        <end position="476"/>
    </location>
</feature>
<dbReference type="PROSITE" id="PS00188">
    <property type="entry name" value="BIOTIN"/>
    <property type="match status" value="1"/>
</dbReference>
<dbReference type="Gene3D" id="3.40.50.20">
    <property type="match status" value="1"/>
</dbReference>
<dbReference type="InterPro" id="IPR011764">
    <property type="entry name" value="Biotin_carboxylation_dom"/>
</dbReference>
<dbReference type="Gene3D" id="3.30.470.20">
    <property type="entry name" value="ATP-grasp fold, B domain"/>
    <property type="match status" value="1"/>
</dbReference>
<dbReference type="SUPFAM" id="SSF52440">
    <property type="entry name" value="PreATP-grasp domain"/>
    <property type="match status" value="1"/>
</dbReference>
<evidence type="ECO:0000259" key="22">
    <source>
        <dbReference type="PROSITE" id="PS50989"/>
    </source>
</evidence>
<evidence type="ECO:0000256" key="8">
    <source>
        <dbReference type="ARBA" id="ARBA00022840"/>
    </source>
</evidence>
<dbReference type="PROSITE" id="PS50975">
    <property type="entry name" value="ATP_GRASP"/>
    <property type="match status" value="1"/>
</dbReference>
<evidence type="ECO:0000256" key="9">
    <source>
        <dbReference type="ARBA" id="ARBA00023098"/>
    </source>
</evidence>
<comment type="catalytic activity">
    <reaction evidence="13">
        <text>hydrogencarbonate + acetyl-CoA + ATP = malonyl-CoA + ADP + phosphate + H(+)</text>
        <dbReference type="Rhea" id="RHEA:11308"/>
        <dbReference type="ChEBI" id="CHEBI:15378"/>
        <dbReference type="ChEBI" id="CHEBI:17544"/>
        <dbReference type="ChEBI" id="CHEBI:30616"/>
        <dbReference type="ChEBI" id="CHEBI:43474"/>
        <dbReference type="ChEBI" id="CHEBI:57288"/>
        <dbReference type="ChEBI" id="CHEBI:57384"/>
        <dbReference type="ChEBI" id="CHEBI:456216"/>
        <dbReference type="EC" id="6.4.1.2"/>
    </reaction>
</comment>
<dbReference type="Gene3D" id="3.90.226.10">
    <property type="entry name" value="2-enoyl-CoA Hydratase, Chain A, domain 1"/>
    <property type="match status" value="2"/>
</dbReference>
<evidence type="ECO:0000256" key="13">
    <source>
        <dbReference type="ARBA" id="ARBA00048065"/>
    </source>
</evidence>
<gene>
    <name evidence="23" type="ORF">PROFUN_13687</name>
</gene>
<dbReference type="InterPro" id="IPR011761">
    <property type="entry name" value="ATP-grasp"/>
</dbReference>
<keyword evidence="5" id="KW-0436">Ligase</keyword>
<dbReference type="Gene3D" id="2.40.460.10">
    <property type="entry name" value="Biotin dependent carboxylase carboxyltransferase"/>
    <property type="match status" value="1"/>
</dbReference>
<sequence length="2806" mass="318003">MSEQQRLFWPQHAARLPSGYIIGWKQHDGWCVATVAADIKLDTLNKILSVYRSEMQDQKLWENGSESLSIKRVPRRRKMSHQIGLLFRRKIRLDYLSQCKISPFFTMFSNMFRSPKGAQIVIYNQPKPRCPFSEGSISFVSARKVKTKRIVEDMTGMNSVLVKVNRQRSLSSAEASAAKDKSKITNYFDRINQSAAVEEYILSYRGLSGGKRKDSHNLLSSDPTALYLFSLAFSLVPTPIHHRMTQKNPLMWWSAVNAQVRWRYKTMKWVRRNFSENLRKILSVYNHIWLYFFDLFFGILLGITLYFNGDRALQLTRIMISSLNQLLSTQIEWFMSQPGGFKLNEDLSNFLGTAFSFYIEMWSRCTESLSMYRQGVLITVCLFGIFGGASLAVAALLDVISFLSFHVSCFYVVTARLYFLQLTTLGSLWRLFRGKKLNPLRGRIDSCDFALDQLLLGTLLFVLICFLLPTVAVYYFSFVIVRFGLYCLRGFLCTIIEILNYFPIYALHLHFAHRHYLTGGVRFEVLLPIRRKNSSVNIPLRTNNYLKLKACTAPFGILFQELSARISDLMTIYSPGRTLKYYITGGPGVKPVSHLQAEDARQVHTEKPSGAEISIYLCNKPRKPATSSEKKCLLLKPNNGIAAVKAIRSIRKWAYETFGDERIIQFVVMATPEDLRVNAEYIRMADQVEEVTGGSNANNYANVDLIVEIGERRKVQAVWAGWGHASENPRLPLQLSKTNIAFIGPPEKAMHDLGDKIASTLIAQSANVHCVGWNGSHLNLNYNRDGISEELYRSACVHTLEEAFEAIARIGYPAMIKASEGGGGKGIRKVTKDSEIESSFRQVQGEVPGSPIFIMKMLSNCRHLEVQVLADEKGNAIALYGRDCSVQRRHQKIIEEGPAIIAPEDIREEMEAAAIRITKEVGYVGVGTVEYLYSPEMNEYYFLELNPRLQVEHPVTELITDVNLPAAQLNVAMGIPLHRISDIRRLYNESPEGNSPIDFSNAKRRPPKGHVVAARITGENPAEGFKPTSGGIQELTFRSTAKVWGYFSVGTWGGLHEYADSQFGHIFSHGDDRESARRELFIALKELSIRGDISTPVAYVSYLIETDTFKSNRVTTQWLDRLIADHIQVEQTLDSWLVVLCGAFYSSFRNFANRRQQYINLLNRGQVPSKEYLKNEDVIELIYLNTKYSFDSILIGPNSLVLSSKRDTVTRVEGGIRALGDGGFLIMLGGKSHVAYGSETSNGLKLILDGRTCMFTTEYDPTKLKSSTAGKLVRHLVSDGALVKKGTPYAEIEVMKMYLPLLAQESGIITFLLSEGSVLSAGSLVATLQLEDASQVQKTNICEEGIPDMPPPISKGDKPNQILRDTISTIDKILQGYSTPNHNETVDVLLQQLMNPEVPLLECQETMSRISSKLPKPLVETINNYLDGYKAELEDMTDVPSPFSGSALFNEIHHYMESAPESVRSQLLVTLEPLIIICQNFSDGNEQYYHNVINGMLQKILDVERNFGINREESILQLRQDNPEIVFDQEFSHNNIHLKAKLISYLFKEISHQHHQHEQETGFLSRSGSPVPDHVNRSHPTSPLRQSGDLSRISDKLMILKPYIPLIQQLSDLTATDHHVMTHLCRSILIKSRMPTFERRIASIEDQILKPGNLENLSTTSDAIFDVLTNLMILHSDPAVRSACVEVYVRRSYAAFEIKDLSVNATETGTVIGHWTYKPIDPAADREEEKSNFAKSQMTRVVSDDSLAQMEHSPMHHPQHNHNQQEEFSYGSMRVINDPSNLFSHHRFNKILDDLPVRSQIVTICILDDGKMKWMESDESISKTLTSLSQDHVIKLRTSRVRRLTFMITKYGQYPKFFTFRDRFNYNEHLLYRHIDPPTASNLELRRFSNYDIQVVPNENQQIHIYYGESKENSEKSIQGHASFFAHAAIRCGYTGDAQTPHPESKAAGNNLSATDMDVIAMAENMISESLSAIEVAQGNPKFKKTWNNRIFMRFLNMVKFSGPEDVQNIIRNLTNKYRARLNKCQVSSIELVGRLLGLGKQGPLLRFVLTNPTGYRFEIDLYMQVQDPMTKKISMKSIFGSSLLNGRDPSEPYSVPDRLENNTFYVYDYPTLLEQAILTQWKKYIHERRDRGTALKIPETLIRWTEFEYNAERDVIEPIEREVGKNRVGMIAWRMTLYTPEYPSGRDIIVIANDITFQSGSFGVPEDTLFKKASGVTSYMSSITTHIETERAREEKIPRIYVAANSGARIGLASDVMNKFRVDWVDPLFPHMGYNYLYLNDEEYRDINREGKAVEAVDIGNGRWMIKDIIGIQDGLGVENLKGSAMIAGETSLAYNETFTLTFVTGRTVGIGAYLVRLGQRTIQDRGPIILTGASALNKVLGRNVYSSNLQLGGTQVMYANGISHLVANDAMEAIVQSVNWLSFVPSVNGGPLPIIDTVDPIERNIQFVPTKSPYDPRHMLAGRFTEEDEWISGFFDKGSFMESMGGWARTVVTGRARLGGIPVGVVAVETRTVDLVKPADPASPDSHEEIIKQAGQVWFPDSAYKTSQAIRDFNKGEGLPLIMFANWRGFSGGLRDLYQEILKFGSYIVDSLREYNQPIIVYIPPGGELRGGAWVVVDPSINPEMMEMYSDDTARGGILEPEGIVEIKYKTPELLRTMHRLDDVLIDLDAKLMSSTGEKEEIKRSIKERERHLLPIYERVSVSFADLQDTPGRMKAKGVIREVVPWIESRKYFYHRLKRRLMEESIYKKMTSNHPPAQLPTRAKLIDTLRSWSGDAWNDDVSFVRWADEDVTMEERLREEKKEM</sequence>
<dbReference type="Proteomes" id="UP000241769">
    <property type="component" value="Unassembled WGS sequence"/>
</dbReference>
<dbReference type="SUPFAM" id="SSF52096">
    <property type="entry name" value="ClpP/crotonase"/>
    <property type="match status" value="2"/>
</dbReference>
<dbReference type="InterPro" id="IPR005479">
    <property type="entry name" value="CPAse_ATP-bd"/>
</dbReference>
<dbReference type="FunFam" id="2.40.50.100:FF:000005">
    <property type="entry name" value="Acetyl-CoA carboxylase 1"/>
    <property type="match status" value="1"/>
</dbReference>
<dbReference type="InterPro" id="IPR013537">
    <property type="entry name" value="AcCoA_COase_cen"/>
</dbReference>
<dbReference type="FunFam" id="3.90.226.10:FF:000010">
    <property type="entry name" value="acetyl-CoA carboxylase isoform X2"/>
    <property type="match status" value="1"/>
</dbReference>
<dbReference type="PROSITE" id="PS50968">
    <property type="entry name" value="BIOTINYL_LIPOYL"/>
    <property type="match status" value="1"/>
</dbReference>
<feature type="region of interest" description="Disordered" evidence="16">
    <location>
        <begin position="1557"/>
        <end position="1588"/>
    </location>
</feature>
<dbReference type="SUPFAM" id="SSF51246">
    <property type="entry name" value="Rudiment single hybrid motif"/>
    <property type="match status" value="1"/>
</dbReference>
<keyword evidence="17" id="KW-1133">Transmembrane helix</keyword>
<dbReference type="PANTHER" id="PTHR45728">
    <property type="entry name" value="ACETYL-COA CARBOXYLASE, ISOFORM A"/>
    <property type="match status" value="1"/>
</dbReference>
<keyword evidence="6 15" id="KW-0547">Nucleotide-binding</keyword>
<feature type="domain" description="CoA carboxyltransferase N-terminal" evidence="21">
    <location>
        <begin position="2230"/>
        <end position="2438"/>
    </location>
</feature>
<dbReference type="InterPro" id="IPR049076">
    <property type="entry name" value="ACCA"/>
</dbReference>
<dbReference type="InterPro" id="IPR011054">
    <property type="entry name" value="Rudment_hybrid_motif"/>
</dbReference>
<dbReference type="GO" id="GO:0005524">
    <property type="term" value="F:ATP binding"/>
    <property type="evidence" value="ECO:0007669"/>
    <property type="project" value="UniProtKB-UniRule"/>
</dbReference>
<feature type="domain" description="ATP-grasp" evidence="19">
    <location>
        <begin position="781"/>
        <end position="973"/>
    </location>
</feature>
<dbReference type="InParanoid" id="A0A2P6N3D0"/>
<dbReference type="InterPro" id="IPR011762">
    <property type="entry name" value="COA_CT_N"/>
</dbReference>
<dbReference type="GO" id="GO:0006633">
    <property type="term" value="P:fatty acid biosynthetic process"/>
    <property type="evidence" value="ECO:0007669"/>
    <property type="project" value="UniProtKB-KW"/>
</dbReference>
<dbReference type="InterPro" id="IPR013815">
    <property type="entry name" value="ATP_grasp_subdomain_1"/>
</dbReference>
<evidence type="ECO:0000259" key="19">
    <source>
        <dbReference type="PROSITE" id="PS50975"/>
    </source>
</evidence>
<evidence type="ECO:0000256" key="1">
    <source>
        <dbReference type="ARBA" id="ARBA00001936"/>
    </source>
</evidence>
<dbReference type="SMART" id="SM00878">
    <property type="entry name" value="Biotin_carb_C"/>
    <property type="match status" value="1"/>
</dbReference>
<dbReference type="InterPro" id="IPR001882">
    <property type="entry name" value="Biotin_BS"/>
</dbReference>
<dbReference type="Pfam" id="PF21385">
    <property type="entry name" value="ACCA_BT"/>
    <property type="match status" value="1"/>
</dbReference>
<dbReference type="GO" id="GO:2001295">
    <property type="term" value="P:malonyl-CoA biosynthetic process"/>
    <property type="evidence" value="ECO:0007669"/>
    <property type="project" value="UniProtKB-UniPathway"/>
</dbReference>
<dbReference type="OrthoDB" id="14612at2759"/>
<protein>
    <submittedName>
        <fullName evidence="23">Uncharacterized protein</fullName>
    </submittedName>
</protein>
<dbReference type="SUPFAM" id="SSF51230">
    <property type="entry name" value="Single hybrid motif"/>
    <property type="match status" value="1"/>
</dbReference>
<proteinExistence type="predicted"/>
<feature type="transmembrane region" description="Helical" evidence="17">
    <location>
        <begin position="288"/>
        <end position="307"/>
    </location>
</feature>
<dbReference type="Gene3D" id="3.30.1490.20">
    <property type="entry name" value="ATP-grasp fold, A domain"/>
    <property type="match status" value="1"/>
</dbReference>
<dbReference type="InterPro" id="IPR000089">
    <property type="entry name" value="Biotin_lipoyl"/>
</dbReference>
<dbReference type="InterPro" id="IPR049074">
    <property type="entry name" value="ACCA_BT"/>
</dbReference>
<dbReference type="FunFam" id="3.30.1490.20:FF:000003">
    <property type="entry name" value="acetyl-CoA carboxylase isoform X1"/>
    <property type="match status" value="1"/>
</dbReference>
<dbReference type="FunCoup" id="A0A2P6N3D0">
    <property type="interactions" value="324"/>
</dbReference>
<dbReference type="InterPro" id="IPR011763">
    <property type="entry name" value="COA_CT_C"/>
</dbReference>
<dbReference type="GO" id="GO:0006506">
    <property type="term" value="P:GPI anchor biosynthetic process"/>
    <property type="evidence" value="ECO:0007669"/>
    <property type="project" value="InterPro"/>
</dbReference>
<dbReference type="GO" id="GO:0046872">
    <property type="term" value="F:metal ion binding"/>
    <property type="evidence" value="ECO:0007669"/>
    <property type="project" value="InterPro"/>
</dbReference>
<comment type="cofactor">
    <cofactor evidence="2">
        <name>biotin</name>
        <dbReference type="ChEBI" id="CHEBI:57586"/>
    </cofactor>
</comment>
<accession>A0A2P6N3D0</accession>
<dbReference type="Pfam" id="PF00364">
    <property type="entry name" value="Biotin_lipoyl"/>
    <property type="match status" value="1"/>
</dbReference>
<dbReference type="GO" id="GO:0016020">
    <property type="term" value="C:membrane"/>
    <property type="evidence" value="ECO:0007669"/>
    <property type="project" value="InterPro"/>
</dbReference>
<evidence type="ECO:0000259" key="21">
    <source>
        <dbReference type="PROSITE" id="PS50980"/>
    </source>
</evidence>
<dbReference type="GO" id="GO:0003989">
    <property type="term" value="F:acetyl-CoA carboxylase activity"/>
    <property type="evidence" value="ECO:0007669"/>
    <property type="project" value="UniProtKB-EC"/>
</dbReference>
<dbReference type="UniPathway" id="UPA00655">
    <property type="reaction ID" value="UER00711"/>
</dbReference>
<dbReference type="STRING" id="1890364.A0A2P6N3D0"/>
<dbReference type="PANTHER" id="PTHR45728:SF3">
    <property type="entry name" value="ACETYL-COA CARBOXYLASE"/>
    <property type="match status" value="1"/>
</dbReference>
<keyword evidence="8 15" id="KW-0067">ATP-binding</keyword>
<keyword evidence="17" id="KW-0472">Membrane</keyword>
<evidence type="ECO:0000256" key="12">
    <source>
        <dbReference type="ARBA" id="ARBA00023268"/>
    </source>
</evidence>
<dbReference type="Pfam" id="PF02786">
    <property type="entry name" value="CPSase_L_D2"/>
    <property type="match status" value="1"/>
</dbReference>
<dbReference type="InterPro" id="IPR016185">
    <property type="entry name" value="PreATP-grasp_dom_sf"/>
</dbReference>
<feature type="compositionally biased region" description="Polar residues" evidence="16">
    <location>
        <begin position="1578"/>
        <end position="1588"/>
    </location>
</feature>
<evidence type="ECO:0000256" key="7">
    <source>
        <dbReference type="ARBA" id="ARBA00022832"/>
    </source>
</evidence>
<dbReference type="InterPro" id="IPR011053">
    <property type="entry name" value="Single_hybrid_motif"/>
</dbReference>
<keyword evidence="10" id="KW-0275">Fatty acid biosynthesis</keyword>
<evidence type="ECO:0000256" key="5">
    <source>
        <dbReference type="ARBA" id="ARBA00022598"/>
    </source>
</evidence>
<evidence type="ECO:0000256" key="16">
    <source>
        <dbReference type="SAM" id="MobiDB-lite"/>
    </source>
</evidence>
<evidence type="ECO:0000313" key="23">
    <source>
        <dbReference type="EMBL" id="PRP78454.1"/>
    </source>
</evidence>
<evidence type="ECO:0000313" key="24">
    <source>
        <dbReference type="Proteomes" id="UP000241769"/>
    </source>
</evidence>
<feature type="transmembrane region" description="Helical" evidence="17">
    <location>
        <begin position="376"/>
        <end position="397"/>
    </location>
</feature>
<dbReference type="EMBL" id="MDYQ01000222">
    <property type="protein sequence ID" value="PRP78454.1"/>
    <property type="molecule type" value="Genomic_DNA"/>
</dbReference>
<dbReference type="PROSITE" id="PS50979">
    <property type="entry name" value="BC"/>
    <property type="match status" value="1"/>
</dbReference>
<evidence type="ECO:0000256" key="14">
    <source>
        <dbReference type="ARBA" id="ARBA00048600"/>
    </source>
</evidence>
<feature type="domain" description="CoA carboxyltransferase C-terminal" evidence="22">
    <location>
        <begin position="2442"/>
        <end position="2754"/>
    </location>
</feature>
<dbReference type="PROSITE" id="PS50980">
    <property type="entry name" value="COA_CT_NTER"/>
    <property type="match status" value="1"/>
</dbReference>
<dbReference type="PROSITE" id="PS00867">
    <property type="entry name" value="CPSASE_2"/>
    <property type="match status" value="1"/>
</dbReference>
<evidence type="ECO:0000256" key="2">
    <source>
        <dbReference type="ARBA" id="ARBA00001953"/>
    </source>
</evidence>
<comment type="catalytic activity">
    <reaction evidence="14">
        <text>N(6)-biotinyl-L-lysyl-[protein] + hydrogencarbonate + ATP = N(6)-carboxybiotinyl-L-lysyl-[protein] + ADP + phosphate + H(+)</text>
        <dbReference type="Rhea" id="RHEA:13501"/>
        <dbReference type="Rhea" id="RHEA-COMP:10505"/>
        <dbReference type="Rhea" id="RHEA-COMP:10506"/>
        <dbReference type="ChEBI" id="CHEBI:15378"/>
        <dbReference type="ChEBI" id="CHEBI:17544"/>
        <dbReference type="ChEBI" id="CHEBI:30616"/>
        <dbReference type="ChEBI" id="CHEBI:43474"/>
        <dbReference type="ChEBI" id="CHEBI:83144"/>
        <dbReference type="ChEBI" id="CHEBI:83145"/>
        <dbReference type="ChEBI" id="CHEBI:456216"/>
        <dbReference type="EC" id="6.3.4.14"/>
    </reaction>
</comment>
<dbReference type="SUPFAM" id="SSF56059">
    <property type="entry name" value="Glutathione synthetase ATP-binding domain-like"/>
    <property type="match status" value="1"/>
</dbReference>
<keyword evidence="12" id="KW-0511">Multifunctional enzyme</keyword>
<comment type="caution">
    <text evidence="23">The sequence shown here is derived from an EMBL/GenBank/DDBJ whole genome shotgun (WGS) entry which is preliminary data.</text>
</comment>
<evidence type="ECO:0000256" key="10">
    <source>
        <dbReference type="ARBA" id="ARBA00023160"/>
    </source>
</evidence>
<feature type="domain" description="Biotin carboxylation" evidence="20">
    <location>
        <begin position="630"/>
        <end position="1124"/>
    </location>
</feature>
<dbReference type="Pfam" id="PF01039">
    <property type="entry name" value="Carboxyl_trans"/>
    <property type="match status" value="1"/>
</dbReference>
<keyword evidence="7" id="KW-0276">Fatty acid metabolism</keyword>
<keyword evidence="24" id="KW-1185">Reference proteome</keyword>
<dbReference type="PROSITE" id="PS50989">
    <property type="entry name" value="COA_CT_CTER"/>
    <property type="match status" value="1"/>
</dbReference>
<dbReference type="InterPro" id="IPR029045">
    <property type="entry name" value="ClpP/crotonase-like_dom_sf"/>
</dbReference>
<dbReference type="GO" id="GO:0004075">
    <property type="term" value="F:biotin carboxylase activity"/>
    <property type="evidence" value="ECO:0007669"/>
    <property type="project" value="UniProtKB-EC"/>
</dbReference>
<evidence type="ECO:0000256" key="3">
    <source>
        <dbReference type="ARBA" id="ARBA00004956"/>
    </source>
</evidence>
<dbReference type="Pfam" id="PF02785">
    <property type="entry name" value="Biotin_carb_C"/>
    <property type="match status" value="1"/>
</dbReference>